<organism evidence="2 3">
    <name type="scientific">Prochlorococcus marinus str. MIT 9116</name>
    <dbReference type="NCBI Taxonomy" id="167544"/>
    <lineage>
        <taxon>Bacteria</taxon>
        <taxon>Bacillati</taxon>
        <taxon>Cyanobacteriota</taxon>
        <taxon>Cyanophyceae</taxon>
        <taxon>Synechococcales</taxon>
        <taxon>Prochlorococcaceae</taxon>
        <taxon>Prochlorococcus</taxon>
    </lineage>
</organism>
<reference evidence="3" key="1">
    <citation type="journal article" date="2014" name="Sci. Data">
        <title>Genomes of diverse isolates of the marine cyanobacterium Prochlorococcus.</title>
        <authorList>
            <person name="Biller S."/>
            <person name="Berube P."/>
            <person name="Thompson J."/>
            <person name="Kelly L."/>
            <person name="Roggensack S."/>
            <person name="Awad L."/>
            <person name="Roache-Johnson K."/>
            <person name="Ding H."/>
            <person name="Giovannoni S.J."/>
            <person name="Moore L.R."/>
            <person name="Chisholm S.W."/>
        </authorList>
    </citation>
    <scope>NUCLEOTIDE SEQUENCE [LARGE SCALE GENOMIC DNA]</scope>
</reference>
<dbReference type="AlphaFoldDB" id="A0A0A1ZSJ4"/>
<keyword evidence="1" id="KW-0472">Membrane</keyword>
<feature type="transmembrane region" description="Helical" evidence="1">
    <location>
        <begin position="6"/>
        <end position="23"/>
    </location>
</feature>
<dbReference type="EMBL" id="JNAJ01000014">
    <property type="protein sequence ID" value="KGF91239.1"/>
    <property type="molecule type" value="Genomic_DNA"/>
</dbReference>
<keyword evidence="1" id="KW-1133">Transmembrane helix</keyword>
<evidence type="ECO:0000313" key="2">
    <source>
        <dbReference type="EMBL" id="KGF91239.1"/>
    </source>
</evidence>
<accession>A0A0A1ZSJ4</accession>
<protein>
    <submittedName>
        <fullName evidence="2">Uncharacterized protein</fullName>
    </submittedName>
</protein>
<sequence>MTQYLYVDFILSFFGVCLYILGLKKVLFNDPKKISGLK</sequence>
<comment type="caution">
    <text evidence="2">The sequence shown here is derived from an EMBL/GenBank/DDBJ whole genome shotgun (WGS) entry which is preliminary data.</text>
</comment>
<evidence type="ECO:0000313" key="3">
    <source>
        <dbReference type="Proteomes" id="UP000030491"/>
    </source>
</evidence>
<keyword evidence="1" id="KW-0812">Transmembrane</keyword>
<gene>
    <name evidence="2" type="ORF">EU93_1179</name>
</gene>
<proteinExistence type="predicted"/>
<dbReference type="Proteomes" id="UP000030491">
    <property type="component" value="Unassembled WGS sequence"/>
</dbReference>
<name>A0A0A1ZSJ4_PROMR</name>
<evidence type="ECO:0000256" key="1">
    <source>
        <dbReference type="SAM" id="Phobius"/>
    </source>
</evidence>